<feature type="domain" description="Schlafen AlbA-2" evidence="1">
    <location>
        <begin position="38"/>
        <end position="177"/>
    </location>
</feature>
<comment type="caution">
    <text evidence="2">The sequence shown here is derived from an EMBL/GenBank/DDBJ whole genome shotgun (WGS) entry which is preliminary data.</text>
</comment>
<dbReference type="AlphaFoldDB" id="A0A6N4DFE6"/>
<protein>
    <recommendedName>
        <fullName evidence="1">Schlafen AlbA-2 domain-containing protein</fullName>
    </recommendedName>
</protein>
<gene>
    <name evidence="2" type="ORF">C9928_04730</name>
</gene>
<dbReference type="Gene3D" id="3.30.950.30">
    <property type="entry name" value="Schlafen, AAA domain"/>
    <property type="match status" value="1"/>
</dbReference>
<feature type="non-terminal residue" evidence="2">
    <location>
        <position position="793"/>
    </location>
</feature>
<dbReference type="SUPFAM" id="SSF48452">
    <property type="entry name" value="TPR-like"/>
    <property type="match status" value="1"/>
</dbReference>
<dbReference type="InterPro" id="IPR038461">
    <property type="entry name" value="Schlafen_AlbA_2_dom_sf"/>
</dbReference>
<organism evidence="2 3">
    <name type="scientific">Pseudidiomarina aestuarii</name>
    <dbReference type="NCBI Taxonomy" id="624146"/>
    <lineage>
        <taxon>Bacteria</taxon>
        <taxon>Pseudomonadati</taxon>
        <taxon>Pseudomonadota</taxon>
        <taxon>Gammaproteobacteria</taxon>
        <taxon>Alteromonadales</taxon>
        <taxon>Idiomarinaceae</taxon>
        <taxon>Pseudidiomarina</taxon>
    </lineage>
</organism>
<dbReference type="Pfam" id="PF04326">
    <property type="entry name" value="SLFN_AlbA_2"/>
    <property type="match status" value="1"/>
</dbReference>
<evidence type="ECO:0000259" key="1">
    <source>
        <dbReference type="Pfam" id="PF04326"/>
    </source>
</evidence>
<dbReference type="InterPro" id="IPR011990">
    <property type="entry name" value="TPR-like_helical_dom_sf"/>
</dbReference>
<dbReference type="Gene3D" id="3.40.50.300">
    <property type="entry name" value="P-loop containing nucleotide triphosphate hydrolases"/>
    <property type="match status" value="1"/>
</dbReference>
<dbReference type="Gene3D" id="1.25.40.10">
    <property type="entry name" value="Tetratricopeptide repeat domain"/>
    <property type="match status" value="1"/>
</dbReference>
<accession>A0A6N4DFE6</accession>
<dbReference type="Proteomes" id="UP000241514">
    <property type="component" value="Unassembled WGS sequence"/>
</dbReference>
<reference evidence="2 3" key="1">
    <citation type="submission" date="2018-03" db="EMBL/GenBank/DDBJ databases">
        <title>Cross-interface Injection: A General Nanoliter Liquid Handling Method Applied to Single Cells Genome Amplification Automated Nanoliter Liquid Handling Applied to Single Cell Multiple Displacement Amplification.</title>
        <authorList>
            <person name="Yun J."/>
            <person name="Xu P."/>
            <person name="Xu J."/>
            <person name="Dai X."/>
            <person name="Wang Y."/>
            <person name="Zheng X."/>
            <person name="Cao C."/>
            <person name="Yi Q."/>
            <person name="Zhu Y."/>
            <person name="Wang L."/>
            <person name="Dong Z."/>
            <person name="Huang Y."/>
            <person name="Huang L."/>
            <person name="Du W."/>
        </authorList>
    </citation>
    <scope>NUCLEOTIDE SEQUENCE [LARGE SCALE GENOMIC DNA]</scope>
    <source>
        <strain evidence="2 3">A9-4</strain>
    </source>
</reference>
<sequence length="793" mass="90364">MTSISEINNRISELVDVGDISDATINTLFDGKNFFPHEGRLWDYKQTVAETSEALAKTVLQIVSFHNTYGGYLLFGVEEVETDALFVPCGFDSSRLRIATLRDKIVDYTGSPIDVHISKHQIFVGEQKHEIGLLYIPKRQNGSEPLSFLKDGPHKRNKPIFQRDTTYFRQQDQCMAATTASHFTFLFSARNLNNVEQTLSIDHNLPSKDMICPKFIGRDNVLSELWKWLGDEFEYTRVLSGEGGKGKTSIAYEFSQQIINNPPKPFERLLWLSLKEKQFSPHEGRYIELSQSDFQDNESFLQCLCDHFAQVDEEIAQLSVSGLKKLLKSNMQLIPSIVVVDNVDSLEDSEQKRLIDTCRQLGCREVRFLITTRHKHGFSSDILIEVPGLPELEHAEYVDILVKRHRLQISLNKSLYKKIHRDTDGSPLLTESVLRITKFKSLTEALAEWKGQSGVDAREAVLKKELDSLSPNAKRTLLTLFYFNTASFSELKNVLRFGGNKLEDAIEELESLFIVNEPKIIESEKRFSISSTTSLIVSERPQSFALDFQKLKKLVKEQNGLSTSRKKGNTRLIGAAINQSLALIKDGRIPEAVDTVQKQLNHYKSNPDLLLMKARCLISYTPGKYEEARLIIKESILKGQKKELAFDIWYQCEKELKNPLGSIECANAAIEMTNSKVDKWYEILAKSTLTRARFRGNITIQDLIEASSAMSKSVVHSKPGYLEDRVQMLESINDRLWYELEHNPEHGWIVAADCLRNTFSDGDNRRITVDRIFTALGEAKRELEWNPSQTAAF</sequence>
<dbReference type="EMBL" id="PYVG01000023">
    <property type="protein sequence ID" value="PTB89048.1"/>
    <property type="molecule type" value="Genomic_DNA"/>
</dbReference>
<name>A0A6N4DFE6_9GAMM</name>
<proteinExistence type="predicted"/>
<dbReference type="SUPFAM" id="SSF52540">
    <property type="entry name" value="P-loop containing nucleoside triphosphate hydrolases"/>
    <property type="match status" value="1"/>
</dbReference>
<dbReference type="InterPro" id="IPR027417">
    <property type="entry name" value="P-loop_NTPase"/>
</dbReference>
<evidence type="ECO:0000313" key="3">
    <source>
        <dbReference type="Proteomes" id="UP000241514"/>
    </source>
</evidence>
<evidence type="ECO:0000313" key="2">
    <source>
        <dbReference type="EMBL" id="PTB89048.1"/>
    </source>
</evidence>
<dbReference type="InterPro" id="IPR007421">
    <property type="entry name" value="Schlafen_AlbA_2_dom"/>
</dbReference>